<dbReference type="AlphaFoldDB" id="L1LTR3"/>
<gene>
    <name evidence="1" type="ORF">CSV86_021405</name>
</gene>
<reference evidence="1 2" key="1">
    <citation type="journal article" date="2013" name="Genome Announc.">
        <title>Genome Sequence of Naphthalene-Degrading Soil Bacterium Pseudomonas putida CSV86.</title>
        <authorList>
            <person name="Phale P.S."/>
            <person name="Paliwal V."/>
            <person name="Raju S.C."/>
            <person name="Modak A."/>
            <person name="Purohit H.J."/>
        </authorList>
    </citation>
    <scope>NUCLEOTIDE SEQUENCE [LARGE SCALE GENOMIC DNA]</scope>
    <source>
        <strain evidence="1 2">CSV86</strain>
    </source>
</reference>
<dbReference type="EMBL" id="AMWJ02000002">
    <property type="protein sequence ID" value="NNJ17559.1"/>
    <property type="molecule type" value="Genomic_DNA"/>
</dbReference>
<organism evidence="1 2">
    <name type="scientific">Pseudomonas bharatica CSV86</name>
    <dbReference type="NCBI Taxonomy" id="1005395"/>
    <lineage>
        <taxon>Bacteria</taxon>
        <taxon>Pseudomonadati</taxon>
        <taxon>Pseudomonadota</taxon>
        <taxon>Gammaproteobacteria</taxon>
        <taxon>Pseudomonadales</taxon>
        <taxon>Pseudomonadaceae</taxon>
        <taxon>Pseudomonas</taxon>
        <taxon>Pseudomonas bharatica</taxon>
    </lineage>
</organism>
<comment type="caution">
    <text evidence="1">The sequence shown here is derived from an EMBL/GenBank/DDBJ whole genome shotgun (WGS) entry which is preliminary data.</text>
</comment>
<protein>
    <submittedName>
        <fullName evidence="1">Uncharacterized protein</fullName>
    </submittedName>
</protein>
<dbReference type="Proteomes" id="UP000010448">
    <property type="component" value="Unassembled WGS sequence"/>
</dbReference>
<dbReference type="RefSeq" id="WP_009406536.1">
    <property type="nucleotide sequence ID" value="NZ_AMWJ02000002.1"/>
</dbReference>
<keyword evidence="2" id="KW-1185">Reference proteome</keyword>
<evidence type="ECO:0000313" key="1">
    <source>
        <dbReference type="EMBL" id="NNJ17559.1"/>
    </source>
</evidence>
<sequence>MKELICFTVGVVIGVITMKNRQAFSELEKELEREKSRNSAGQHGAA</sequence>
<accession>L1LTR3</accession>
<name>L1LTR3_9PSED</name>
<evidence type="ECO:0000313" key="2">
    <source>
        <dbReference type="Proteomes" id="UP000010448"/>
    </source>
</evidence>
<proteinExistence type="predicted"/>